<dbReference type="InterPro" id="IPR029062">
    <property type="entry name" value="Class_I_gatase-like"/>
</dbReference>
<accession>A0A3E0WBL0</accession>
<dbReference type="GO" id="GO:0033969">
    <property type="term" value="F:gamma-glutamyl-gamma-aminobutyrate hydrolase activity"/>
    <property type="evidence" value="ECO:0007669"/>
    <property type="project" value="TreeGrafter"/>
</dbReference>
<evidence type="ECO:0000313" key="1">
    <source>
        <dbReference type="EMBL" id="RFA26770.1"/>
    </source>
</evidence>
<dbReference type="PANTHER" id="PTHR43235:SF1">
    <property type="entry name" value="GLUTAMINE AMIDOTRANSFERASE PB2B2.05-RELATED"/>
    <property type="match status" value="1"/>
</dbReference>
<dbReference type="OrthoDB" id="9813383at2"/>
<comment type="caution">
    <text evidence="1">The sequence shown here is derived from an EMBL/GenBank/DDBJ whole genome shotgun (WGS) entry which is preliminary data.</text>
</comment>
<gene>
    <name evidence="1" type="ORF">B7R25_09875</name>
</gene>
<name>A0A3E0WBL0_9MICO</name>
<dbReference type="AlphaFoldDB" id="A0A3E0WBL0"/>
<reference evidence="1 2" key="1">
    <citation type="submission" date="2017-04" db="EMBL/GenBank/DDBJ databases">
        <title>Comparative genome analysis of Subtercola boreus.</title>
        <authorList>
            <person name="Cho Y.-J."/>
            <person name="Cho A."/>
            <person name="Kim O.-S."/>
            <person name="Lee J.-I."/>
        </authorList>
    </citation>
    <scope>NUCLEOTIDE SEQUENCE [LARGE SCALE GENOMIC DNA]</scope>
    <source>
        <strain evidence="1 2">P28004</strain>
    </source>
</reference>
<organism evidence="1 2">
    <name type="scientific">Subtercola boreus</name>
    <dbReference type="NCBI Taxonomy" id="120213"/>
    <lineage>
        <taxon>Bacteria</taxon>
        <taxon>Bacillati</taxon>
        <taxon>Actinomycetota</taxon>
        <taxon>Actinomycetes</taxon>
        <taxon>Micrococcales</taxon>
        <taxon>Microbacteriaceae</taxon>
        <taxon>Subtercola</taxon>
    </lineage>
</organism>
<evidence type="ECO:0000313" key="2">
    <source>
        <dbReference type="Proteomes" id="UP000257080"/>
    </source>
</evidence>
<dbReference type="Gene3D" id="3.40.50.880">
    <property type="match status" value="1"/>
</dbReference>
<proteinExistence type="predicted"/>
<protein>
    <submittedName>
        <fullName evidence="1">Uncharacterized protein</fullName>
    </submittedName>
</protein>
<dbReference type="PRINTS" id="PR00096">
    <property type="entry name" value="GATASE"/>
</dbReference>
<dbReference type="EMBL" id="NBXE01000023">
    <property type="protein sequence ID" value="RFA26770.1"/>
    <property type="molecule type" value="Genomic_DNA"/>
</dbReference>
<dbReference type="PANTHER" id="PTHR43235">
    <property type="entry name" value="GLUTAMINE AMIDOTRANSFERASE PB2B2.05-RELATED"/>
    <property type="match status" value="1"/>
</dbReference>
<dbReference type="SUPFAM" id="SSF52317">
    <property type="entry name" value="Class I glutamine amidotransferase-like"/>
    <property type="match status" value="1"/>
</dbReference>
<dbReference type="PROSITE" id="PS51273">
    <property type="entry name" value="GATASE_TYPE_1"/>
    <property type="match status" value="1"/>
</dbReference>
<dbReference type="InterPro" id="IPR044668">
    <property type="entry name" value="PuuD-like"/>
</dbReference>
<dbReference type="InterPro" id="IPR011697">
    <property type="entry name" value="Peptidase_C26"/>
</dbReference>
<dbReference type="GO" id="GO:0006598">
    <property type="term" value="P:polyamine catabolic process"/>
    <property type="evidence" value="ECO:0007669"/>
    <property type="project" value="TreeGrafter"/>
</dbReference>
<dbReference type="Proteomes" id="UP000257080">
    <property type="component" value="Unassembled WGS sequence"/>
</dbReference>
<dbReference type="GO" id="GO:0005829">
    <property type="term" value="C:cytosol"/>
    <property type="evidence" value="ECO:0007669"/>
    <property type="project" value="TreeGrafter"/>
</dbReference>
<dbReference type="Pfam" id="PF07722">
    <property type="entry name" value="Peptidase_C26"/>
    <property type="match status" value="1"/>
</dbReference>
<dbReference type="RefSeq" id="WP_116418793.1">
    <property type="nucleotide sequence ID" value="NZ_NBXC01000018.1"/>
</dbReference>
<sequence length="258" mass="27054">MISKTRRLAVVEVTRTRPYDTAYHSYVDMLNSRVVAEAESRGWTVTRIGAADVGTAELLALTDTAEAVVIMGGEDIAPKFYDGATRYPGQGRHYEAADEGQLALVRRALLRSTPLLGICRGHQVINVALGGTLQQDIGENTIHKNLHGPVSRAMAGHAVVLHSNSALAASLGSSLLRVQSAHHQSIALLGDGLVVVGVAPDGSPEAVEHVSAPITGVQFHPEDPGAPSEQLGLLLDGLGERAAAARTSEQLGATRLSA</sequence>